<reference evidence="2 3" key="1">
    <citation type="submission" date="2020-01" db="EMBL/GenBank/DDBJ databases">
        <title>Genome analysis of Anaerocolumna sp. CBA3638.</title>
        <authorList>
            <person name="Kim J."/>
            <person name="Roh S.W."/>
        </authorList>
    </citation>
    <scope>NUCLEOTIDE SEQUENCE [LARGE SCALE GENOMIC DNA]</scope>
    <source>
        <strain evidence="2 3">CBA3638</strain>
    </source>
</reference>
<accession>A0A6P1TR94</accession>
<dbReference type="AlphaFoldDB" id="A0A6P1TR94"/>
<dbReference type="Proteomes" id="UP000464314">
    <property type="component" value="Chromosome"/>
</dbReference>
<dbReference type="RefSeq" id="WP_161839689.1">
    <property type="nucleotide sequence ID" value="NZ_CP048000.1"/>
</dbReference>
<dbReference type="Gene3D" id="3.40.630.30">
    <property type="match status" value="1"/>
</dbReference>
<name>A0A6P1TR94_9FIRM</name>
<sequence>MTHIGTQTLETDRLLLRKYEITDADDMFRNWVTDPEVSRFWGWKPHENIEETKSLLQGWINDYAKTDNYHWVIVIKELSEAIGSIYLNEINNEEKSASIHYLVSRKFWNQGLITEACRVVLAFSFNKIGITKIHTHHHVDNPASGKVMQKSGMHYLETKYKDIPDSAQISGDYCFYEITLEDWKRTE</sequence>
<dbReference type="SUPFAM" id="SSF55729">
    <property type="entry name" value="Acyl-CoA N-acyltransferases (Nat)"/>
    <property type="match status" value="1"/>
</dbReference>
<dbReference type="Pfam" id="PF13302">
    <property type="entry name" value="Acetyltransf_3"/>
    <property type="match status" value="1"/>
</dbReference>
<dbReference type="GO" id="GO:0016747">
    <property type="term" value="F:acyltransferase activity, transferring groups other than amino-acyl groups"/>
    <property type="evidence" value="ECO:0007669"/>
    <property type="project" value="InterPro"/>
</dbReference>
<protein>
    <submittedName>
        <fullName evidence="2">GNAT family N-acetyltransferase</fullName>
    </submittedName>
</protein>
<dbReference type="InterPro" id="IPR016181">
    <property type="entry name" value="Acyl_CoA_acyltransferase"/>
</dbReference>
<gene>
    <name evidence="2" type="ORF">Ana3638_20515</name>
</gene>
<organism evidence="2 3">
    <name type="scientific">Anaerocolumna sedimenticola</name>
    <dbReference type="NCBI Taxonomy" id="2696063"/>
    <lineage>
        <taxon>Bacteria</taxon>
        <taxon>Bacillati</taxon>
        <taxon>Bacillota</taxon>
        <taxon>Clostridia</taxon>
        <taxon>Lachnospirales</taxon>
        <taxon>Lachnospiraceae</taxon>
        <taxon>Anaerocolumna</taxon>
    </lineage>
</organism>
<proteinExistence type="predicted"/>
<evidence type="ECO:0000313" key="3">
    <source>
        <dbReference type="Proteomes" id="UP000464314"/>
    </source>
</evidence>
<keyword evidence="3" id="KW-1185">Reference proteome</keyword>
<dbReference type="InterPro" id="IPR051531">
    <property type="entry name" value="N-acetyltransferase"/>
</dbReference>
<feature type="domain" description="N-acetyltransferase" evidence="1">
    <location>
        <begin position="26"/>
        <end position="181"/>
    </location>
</feature>
<dbReference type="EMBL" id="CP048000">
    <property type="protein sequence ID" value="QHQ62867.1"/>
    <property type="molecule type" value="Genomic_DNA"/>
</dbReference>
<dbReference type="PANTHER" id="PTHR43792">
    <property type="entry name" value="GNAT FAMILY, PUTATIVE (AFU_ORTHOLOGUE AFUA_3G00765)-RELATED-RELATED"/>
    <property type="match status" value="1"/>
</dbReference>
<keyword evidence="2" id="KW-0808">Transferase</keyword>
<dbReference type="InterPro" id="IPR000182">
    <property type="entry name" value="GNAT_dom"/>
</dbReference>
<dbReference type="PANTHER" id="PTHR43792:SF1">
    <property type="entry name" value="N-ACETYLTRANSFERASE DOMAIN-CONTAINING PROTEIN"/>
    <property type="match status" value="1"/>
</dbReference>
<evidence type="ECO:0000259" key="1">
    <source>
        <dbReference type="PROSITE" id="PS51186"/>
    </source>
</evidence>
<evidence type="ECO:0000313" key="2">
    <source>
        <dbReference type="EMBL" id="QHQ62867.1"/>
    </source>
</evidence>
<dbReference type="KEGG" id="anr:Ana3638_20515"/>
<dbReference type="PROSITE" id="PS51186">
    <property type="entry name" value="GNAT"/>
    <property type="match status" value="1"/>
</dbReference>